<dbReference type="Gene3D" id="1.10.10.10">
    <property type="entry name" value="Winged helix-like DNA-binding domain superfamily/Winged helix DNA-binding domain"/>
    <property type="match status" value="1"/>
</dbReference>
<feature type="domain" description="HTH lysR-type" evidence="5">
    <location>
        <begin position="1"/>
        <end position="58"/>
    </location>
</feature>
<dbReference type="InterPro" id="IPR000847">
    <property type="entry name" value="LysR_HTH_N"/>
</dbReference>
<evidence type="ECO:0000313" key="6">
    <source>
        <dbReference type="EMBL" id="TDH60961.1"/>
    </source>
</evidence>
<dbReference type="Pfam" id="PF03466">
    <property type="entry name" value="LysR_substrate"/>
    <property type="match status" value="1"/>
</dbReference>
<accession>A0A4R5QEM6</accession>
<reference evidence="6 7" key="1">
    <citation type="journal article" date="2016" name="J. Microbiol.">
        <title>Dankookia rubra gen. nov., sp. nov., an alphaproteobacterium isolated from sediment of a shallow stream.</title>
        <authorList>
            <person name="Kim W.H."/>
            <person name="Kim D.H."/>
            <person name="Kang K."/>
            <person name="Ahn T.Y."/>
        </authorList>
    </citation>
    <scope>NUCLEOTIDE SEQUENCE [LARGE SCALE GENOMIC DNA]</scope>
    <source>
        <strain evidence="6 7">JCM30602</strain>
    </source>
</reference>
<dbReference type="EMBL" id="SMSJ01000028">
    <property type="protein sequence ID" value="TDH60961.1"/>
    <property type="molecule type" value="Genomic_DNA"/>
</dbReference>
<dbReference type="Proteomes" id="UP000295096">
    <property type="component" value="Unassembled WGS sequence"/>
</dbReference>
<dbReference type="InterPro" id="IPR036390">
    <property type="entry name" value="WH_DNA-bd_sf"/>
</dbReference>
<keyword evidence="4" id="KW-0804">Transcription</keyword>
<gene>
    <name evidence="6" type="ORF">E2C06_19090</name>
</gene>
<dbReference type="PROSITE" id="PS50931">
    <property type="entry name" value="HTH_LYSR"/>
    <property type="match status" value="1"/>
</dbReference>
<dbReference type="FunFam" id="1.10.10.10:FF:000001">
    <property type="entry name" value="LysR family transcriptional regulator"/>
    <property type="match status" value="1"/>
</dbReference>
<keyword evidence="7" id="KW-1185">Reference proteome</keyword>
<evidence type="ECO:0000256" key="1">
    <source>
        <dbReference type="ARBA" id="ARBA00009437"/>
    </source>
</evidence>
<dbReference type="InterPro" id="IPR005119">
    <property type="entry name" value="LysR_subst-bd"/>
</dbReference>
<keyword evidence="3" id="KW-0238">DNA-binding</keyword>
<comment type="caution">
    <text evidence="6">The sequence shown here is derived from an EMBL/GenBank/DDBJ whole genome shotgun (WGS) entry which is preliminary data.</text>
</comment>
<dbReference type="PANTHER" id="PTHR30126:SF40">
    <property type="entry name" value="HTH-TYPE TRANSCRIPTIONAL REGULATOR GLTR"/>
    <property type="match status" value="1"/>
</dbReference>
<evidence type="ECO:0000259" key="5">
    <source>
        <dbReference type="PROSITE" id="PS50931"/>
    </source>
</evidence>
<dbReference type="Gene3D" id="3.40.190.290">
    <property type="match status" value="1"/>
</dbReference>
<dbReference type="AlphaFoldDB" id="A0A4R5QEM6"/>
<evidence type="ECO:0000313" key="7">
    <source>
        <dbReference type="Proteomes" id="UP000295096"/>
    </source>
</evidence>
<dbReference type="OrthoDB" id="8479357at2"/>
<dbReference type="PRINTS" id="PR00039">
    <property type="entry name" value="HTHLYSR"/>
</dbReference>
<dbReference type="Pfam" id="PF00126">
    <property type="entry name" value="HTH_1"/>
    <property type="match status" value="1"/>
</dbReference>
<proteinExistence type="inferred from homology"/>
<keyword evidence="2" id="KW-0805">Transcription regulation</keyword>
<dbReference type="PANTHER" id="PTHR30126">
    <property type="entry name" value="HTH-TYPE TRANSCRIPTIONAL REGULATOR"/>
    <property type="match status" value="1"/>
</dbReference>
<evidence type="ECO:0000256" key="2">
    <source>
        <dbReference type="ARBA" id="ARBA00023015"/>
    </source>
</evidence>
<sequence length="297" mass="32154">MDAADLRVFEAVLRLGGMGRAATELHTVQSNVTARMRRLEDELGTPLFRRHARGVEPTPAGQRLLPFARHMARLLDDARRAVLDDGTPQGALVLGSLETTAALHLAPALTTFAAAHPMVDLTLRTGTTGELLEQVLDHRLEGAFVCGPVAHPELEAETVFVEELALLSAPAIGSLDALAGRGDLRIVVLRRGCSYRQRLEEVLARRGIPVVRVLEFGTLEAIFGCVAAGLGVTLLPRALVEPVWREGRVALHALPARDARVETVFVRRHDAYRSSALVAFLEMVWPPSSQGLEAAAE</sequence>
<dbReference type="SUPFAM" id="SSF46785">
    <property type="entry name" value="Winged helix' DNA-binding domain"/>
    <property type="match status" value="1"/>
</dbReference>
<comment type="similarity">
    <text evidence="1">Belongs to the LysR transcriptional regulatory family.</text>
</comment>
<dbReference type="RefSeq" id="WP_133290207.1">
    <property type="nucleotide sequence ID" value="NZ_SMSJ01000028.1"/>
</dbReference>
<protein>
    <submittedName>
        <fullName evidence="6">LysR family transcriptional regulator</fullName>
    </submittedName>
</protein>
<evidence type="ECO:0000256" key="4">
    <source>
        <dbReference type="ARBA" id="ARBA00023163"/>
    </source>
</evidence>
<dbReference type="InterPro" id="IPR036388">
    <property type="entry name" value="WH-like_DNA-bd_sf"/>
</dbReference>
<dbReference type="GO" id="GO:0000976">
    <property type="term" value="F:transcription cis-regulatory region binding"/>
    <property type="evidence" value="ECO:0007669"/>
    <property type="project" value="TreeGrafter"/>
</dbReference>
<dbReference type="CDD" id="cd08442">
    <property type="entry name" value="PBP2_YofA_SoxR_like"/>
    <property type="match status" value="1"/>
</dbReference>
<organism evidence="6 7">
    <name type="scientific">Dankookia rubra</name>
    <dbReference type="NCBI Taxonomy" id="1442381"/>
    <lineage>
        <taxon>Bacteria</taxon>
        <taxon>Pseudomonadati</taxon>
        <taxon>Pseudomonadota</taxon>
        <taxon>Alphaproteobacteria</taxon>
        <taxon>Acetobacterales</taxon>
        <taxon>Roseomonadaceae</taxon>
        <taxon>Dankookia</taxon>
    </lineage>
</organism>
<name>A0A4R5QEM6_9PROT</name>
<dbReference type="SUPFAM" id="SSF53850">
    <property type="entry name" value="Periplasmic binding protein-like II"/>
    <property type="match status" value="1"/>
</dbReference>
<dbReference type="GO" id="GO:0003700">
    <property type="term" value="F:DNA-binding transcription factor activity"/>
    <property type="evidence" value="ECO:0007669"/>
    <property type="project" value="InterPro"/>
</dbReference>
<evidence type="ECO:0000256" key="3">
    <source>
        <dbReference type="ARBA" id="ARBA00023125"/>
    </source>
</evidence>